<name>A0A3E1P9R8_9BACT</name>
<reference evidence="2 3" key="1">
    <citation type="submission" date="2018-08" db="EMBL/GenBank/DDBJ databases">
        <title>Chitinophaga sp. K20C18050901, a novel bacterium isolated from forest soil.</title>
        <authorList>
            <person name="Wang C."/>
        </authorList>
    </citation>
    <scope>NUCLEOTIDE SEQUENCE [LARGE SCALE GENOMIC DNA]</scope>
    <source>
        <strain evidence="2 3">K20C18050901</strain>
    </source>
</reference>
<comment type="caution">
    <text evidence="2">The sequence shown here is derived from an EMBL/GenBank/DDBJ whole genome shotgun (WGS) entry which is preliminary data.</text>
</comment>
<dbReference type="OrthoDB" id="9809324at2"/>
<dbReference type="InterPro" id="IPR027417">
    <property type="entry name" value="P-loop_NTPase"/>
</dbReference>
<gene>
    <name evidence="2" type="ORF">DXN04_05250</name>
</gene>
<proteinExistence type="predicted"/>
<evidence type="ECO:0000313" key="2">
    <source>
        <dbReference type="EMBL" id="RFM36904.1"/>
    </source>
</evidence>
<evidence type="ECO:0000259" key="1">
    <source>
        <dbReference type="Pfam" id="PF13304"/>
    </source>
</evidence>
<accession>A0A3E1P9R8</accession>
<feature type="domain" description="ATPase AAA-type core" evidence="1">
    <location>
        <begin position="285"/>
        <end position="370"/>
    </location>
</feature>
<dbReference type="SUPFAM" id="SSF52540">
    <property type="entry name" value="P-loop containing nucleoside triphosphate hydrolases"/>
    <property type="match status" value="1"/>
</dbReference>
<dbReference type="GO" id="GO:0005524">
    <property type="term" value="F:ATP binding"/>
    <property type="evidence" value="ECO:0007669"/>
    <property type="project" value="InterPro"/>
</dbReference>
<dbReference type="Proteomes" id="UP000261174">
    <property type="component" value="Unassembled WGS sequence"/>
</dbReference>
<sequence length="430" mass="49526">MLIRLVISNFSSFDKEVEFNMLTASPQNLRHHVYHADEAKVLKAAAIYGANGAGKSNLIDAFRHLQQWVTAGVIQNSVDKLKFRLNSSNAQLPIFFEIEFFAAGMFFVYGIHLDDQHVIKEYLCESGMKQTDKLIFKRSIDEMQKISVAFPDKNDTLKEKLESGLLKNNELLLCHSIVAIPKVQAARDWLVNDLILMRPTTGQKELLLKLCTSDKFLQFSNQLTKTLDTGLSYIAVDKFDYNQLLSQNETLLFPVHQIEEHRIVPTDQGKYFTTKENGKIIFNRILAFHHRMENNPIAFDLAEESDGTQRLLEFFPIFATMLERDVTIIIDEIDQSIHPVLLKSLIKKIMAHKETLGQLIFTTHESNLLDLKIFREDEIWFAEKDKKTGATEYYPLSDFNYSDELDLKTGYLNGRFGAIPFLANLKYLNW</sequence>
<evidence type="ECO:0000313" key="3">
    <source>
        <dbReference type="Proteomes" id="UP000261174"/>
    </source>
</evidence>
<dbReference type="GO" id="GO:0016887">
    <property type="term" value="F:ATP hydrolysis activity"/>
    <property type="evidence" value="ECO:0007669"/>
    <property type="project" value="InterPro"/>
</dbReference>
<dbReference type="Gene3D" id="3.40.50.300">
    <property type="entry name" value="P-loop containing nucleotide triphosphate hydrolases"/>
    <property type="match status" value="1"/>
</dbReference>
<protein>
    <recommendedName>
        <fullName evidence="1">ATPase AAA-type core domain-containing protein</fullName>
    </recommendedName>
</protein>
<organism evidence="2 3">
    <name type="scientific">Chitinophaga silvisoli</name>
    <dbReference type="NCBI Taxonomy" id="2291814"/>
    <lineage>
        <taxon>Bacteria</taxon>
        <taxon>Pseudomonadati</taxon>
        <taxon>Bacteroidota</taxon>
        <taxon>Chitinophagia</taxon>
        <taxon>Chitinophagales</taxon>
        <taxon>Chitinophagaceae</taxon>
        <taxon>Chitinophaga</taxon>
    </lineage>
</organism>
<dbReference type="Pfam" id="PF13304">
    <property type="entry name" value="AAA_21"/>
    <property type="match status" value="2"/>
</dbReference>
<keyword evidence="3" id="KW-1185">Reference proteome</keyword>
<dbReference type="PANTHER" id="PTHR40396:SF1">
    <property type="entry name" value="ATPASE AAA-TYPE CORE DOMAIN-CONTAINING PROTEIN"/>
    <property type="match status" value="1"/>
</dbReference>
<dbReference type="PANTHER" id="PTHR40396">
    <property type="entry name" value="ATPASE-LIKE PROTEIN"/>
    <property type="match status" value="1"/>
</dbReference>
<dbReference type="EMBL" id="QTJV01000001">
    <property type="protein sequence ID" value="RFM36904.1"/>
    <property type="molecule type" value="Genomic_DNA"/>
</dbReference>
<dbReference type="RefSeq" id="WP_116852224.1">
    <property type="nucleotide sequence ID" value="NZ_QTJV01000001.1"/>
</dbReference>
<dbReference type="AlphaFoldDB" id="A0A3E1P9R8"/>
<feature type="domain" description="ATPase AAA-type core" evidence="1">
    <location>
        <begin position="45"/>
        <end position="166"/>
    </location>
</feature>
<dbReference type="InterPro" id="IPR003959">
    <property type="entry name" value="ATPase_AAA_core"/>
</dbReference>